<dbReference type="AlphaFoldDB" id="A0AAN8WWL9"/>
<organism evidence="1 2">
    <name type="scientific">Halocaridina rubra</name>
    <name type="common">Hawaiian red shrimp</name>
    <dbReference type="NCBI Taxonomy" id="373956"/>
    <lineage>
        <taxon>Eukaryota</taxon>
        <taxon>Metazoa</taxon>
        <taxon>Ecdysozoa</taxon>
        <taxon>Arthropoda</taxon>
        <taxon>Crustacea</taxon>
        <taxon>Multicrustacea</taxon>
        <taxon>Malacostraca</taxon>
        <taxon>Eumalacostraca</taxon>
        <taxon>Eucarida</taxon>
        <taxon>Decapoda</taxon>
        <taxon>Pleocyemata</taxon>
        <taxon>Caridea</taxon>
        <taxon>Atyoidea</taxon>
        <taxon>Atyidae</taxon>
        <taxon>Halocaridina</taxon>
    </lineage>
</organism>
<protein>
    <submittedName>
        <fullName evidence="1">Uncharacterized protein</fullName>
    </submittedName>
</protein>
<sequence>MSVIRGTATFLKSQLKPARWPQLNQIEAETSGYHHIRASSPLLSPALEQGKLIKKEGNTNYTGKKSLSEFMTGKAWTNQEINPLRTQIT</sequence>
<reference evidence="1 2" key="1">
    <citation type="submission" date="2023-11" db="EMBL/GenBank/DDBJ databases">
        <title>Halocaridina rubra genome assembly.</title>
        <authorList>
            <person name="Smith C."/>
        </authorList>
    </citation>
    <scope>NUCLEOTIDE SEQUENCE [LARGE SCALE GENOMIC DNA]</scope>
    <source>
        <strain evidence="1">EP-1</strain>
        <tissue evidence="1">Whole</tissue>
    </source>
</reference>
<evidence type="ECO:0000313" key="2">
    <source>
        <dbReference type="Proteomes" id="UP001381693"/>
    </source>
</evidence>
<gene>
    <name evidence="1" type="ORF">SK128_019338</name>
</gene>
<comment type="caution">
    <text evidence="1">The sequence shown here is derived from an EMBL/GenBank/DDBJ whole genome shotgun (WGS) entry which is preliminary data.</text>
</comment>
<accession>A0AAN8WWL9</accession>
<dbReference type="EMBL" id="JAXCGZ010017871">
    <property type="protein sequence ID" value="KAK7067655.1"/>
    <property type="molecule type" value="Genomic_DNA"/>
</dbReference>
<proteinExistence type="predicted"/>
<name>A0AAN8WWL9_HALRR</name>
<dbReference type="Proteomes" id="UP001381693">
    <property type="component" value="Unassembled WGS sequence"/>
</dbReference>
<evidence type="ECO:0000313" key="1">
    <source>
        <dbReference type="EMBL" id="KAK7067655.1"/>
    </source>
</evidence>
<keyword evidence="2" id="KW-1185">Reference proteome</keyword>